<evidence type="ECO:0000313" key="3">
    <source>
        <dbReference type="Proteomes" id="UP001218034"/>
    </source>
</evidence>
<feature type="transmembrane region" description="Helical" evidence="1">
    <location>
        <begin position="46"/>
        <end position="70"/>
    </location>
</feature>
<dbReference type="InterPro" id="IPR058349">
    <property type="entry name" value="DUF8036"/>
</dbReference>
<protein>
    <submittedName>
        <fullName evidence="2">Uncharacterized protein</fullName>
    </submittedName>
</protein>
<sequence>MANTMEAVETVLLAEVFLSTFNIVLLSALTANYLKMTRKLSTPMTRSLLIFSSALTLYAVTSSPIIHYMLNINPINIGPLTYIPEIFVTIASLTLLYQNYR</sequence>
<reference evidence="2 3" key="1">
    <citation type="submission" date="2022-09" db="EMBL/GenBank/DDBJ databases">
        <title>Xylan utilization by haloarchaea-nanohaloarchaea associations.</title>
        <authorList>
            <person name="Yakimov M."/>
        </authorList>
    </citation>
    <scope>NUCLEOTIDE SEQUENCE [LARGE SCALE GENOMIC DNA]</scope>
    <source>
        <strain evidence="2 3">SVXNc</strain>
    </source>
</reference>
<evidence type="ECO:0000313" key="2">
    <source>
        <dbReference type="EMBL" id="WEL19629.1"/>
    </source>
</evidence>
<keyword evidence="1" id="KW-1133">Transmembrane helix</keyword>
<keyword evidence="1" id="KW-0812">Transmembrane</keyword>
<dbReference type="Pfam" id="PF26119">
    <property type="entry name" value="DUF8036"/>
    <property type="match status" value="1"/>
</dbReference>
<name>A0ABY8CJ17_9ARCH</name>
<gene>
    <name evidence="2" type="ORF">SVXNc_0613</name>
</gene>
<evidence type="ECO:0000256" key="1">
    <source>
        <dbReference type="SAM" id="Phobius"/>
    </source>
</evidence>
<keyword evidence="1" id="KW-0472">Membrane</keyword>
<proteinExistence type="predicted"/>
<dbReference type="EMBL" id="CP104395">
    <property type="protein sequence ID" value="WEL19629.1"/>
    <property type="molecule type" value="Genomic_DNA"/>
</dbReference>
<dbReference type="Proteomes" id="UP001218034">
    <property type="component" value="Chromosome"/>
</dbReference>
<keyword evidence="3" id="KW-1185">Reference proteome</keyword>
<feature type="transmembrane region" description="Helical" evidence="1">
    <location>
        <begin position="82"/>
        <end position="100"/>
    </location>
</feature>
<accession>A0ABY8CJ17</accession>
<organism evidence="2 3">
    <name type="scientific">Candidatus Nanohalococcus occultus</name>
    <dbReference type="NCBI Taxonomy" id="2978047"/>
    <lineage>
        <taxon>Archaea</taxon>
        <taxon>Candidatus Nanohalarchaeota</taxon>
        <taxon>Candidatus Nanohalarchaeota incertae sedis</taxon>
        <taxon>Candidatus Nanohalococcus</taxon>
    </lineage>
</organism>
<feature type="transmembrane region" description="Helical" evidence="1">
    <location>
        <begin position="12"/>
        <end position="34"/>
    </location>
</feature>